<name>A0AB39KTL1_9CAUL</name>
<accession>A0AB39KTL1</accession>
<proteinExistence type="predicted"/>
<evidence type="ECO:0000313" key="1">
    <source>
        <dbReference type="EMBL" id="XDO96937.1"/>
    </source>
</evidence>
<reference evidence="1" key="1">
    <citation type="submission" date="2024-06" db="EMBL/GenBank/DDBJ databases">
        <title>Caulobacter inopinatus, sp. nov.</title>
        <authorList>
            <person name="Donachie S.P."/>
        </authorList>
    </citation>
    <scope>NUCLEOTIDE SEQUENCE</scope>
    <source>
        <strain evidence="1">73W</strain>
    </source>
</reference>
<dbReference type="RefSeq" id="WP_369059836.1">
    <property type="nucleotide sequence ID" value="NZ_CP158375.1"/>
</dbReference>
<dbReference type="EMBL" id="CP158375">
    <property type="protein sequence ID" value="XDO96937.1"/>
    <property type="molecule type" value="Genomic_DNA"/>
</dbReference>
<protein>
    <submittedName>
        <fullName evidence="1">Uncharacterized protein</fullName>
    </submittedName>
</protein>
<sequence>MKVALHSAQSLLATLNPRDRADIEARAARDIAEASAGTPSEIAALANAVAEKPWAYPVNREVAILVAACLTVKAAVMETGAAAFAG</sequence>
<gene>
    <name evidence="1" type="ORF">ABOZ73_00460</name>
</gene>
<organism evidence="1">
    <name type="scientific">Caulobacter sp. 73W</name>
    <dbReference type="NCBI Taxonomy" id="3161137"/>
    <lineage>
        <taxon>Bacteria</taxon>
        <taxon>Pseudomonadati</taxon>
        <taxon>Pseudomonadota</taxon>
        <taxon>Alphaproteobacteria</taxon>
        <taxon>Caulobacterales</taxon>
        <taxon>Caulobacteraceae</taxon>
        <taxon>Caulobacter</taxon>
    </lineage>
</organism>
<dbReference type="AlphaFoldDB" id="A0AB39KTL1"/>